<comment type="catalytic activity">
    <reaction evidence="8">
        <text>tRNA(Glu) + L-glutamate + ATP = L-glutamyl-tRNA(Glu) + AMP + diphosphate</text>
        <dbReference type="Rhea" id="RHEA:23540"/>
        <dbReference type="Rhea" id="RHEA-COMP:9663"/>
        <dbReference type="Rhea" id="RHEA-COMP:9680"/>
        <dbReference type="ChEBI" id="CHEBI:29985"/>
        <dbReference type="ChEBI" id="CHEBI:30616"/>
        <dbReference type="ChEBI" id="CHEBI:33019"/>
        <dbReference type="ChEBI" id="CHEBI:78442"/>
        <dbReference type="ChEBI" id="CHEBI:78520"/>
        <dbReference type="ChEBI" id="CHEBI:456215"/>
        <dbReference type="EC" id="6.1.1.17"/>
    </reaction>
</comment>
<dbReference type="STRING" id="33881.NS184_12685"/>
<dbReference type="EC" id="6.1.1.17" evidence="8"/>
<evidence type="ECO:0000256" key="3">
    <source>
        <dbReference type="ARBA" id="ARBA00022598"/>
    </source>
</evidence>
<evidence type="ECO:0000256" key="6">
    <source>
        <dbReference type="ARBA" id="ARBA00022917"/>
    </source>
</evidence>
<proteinExistence type="inferred from homology"/>
<dbReference type="CDD" id="cd00808">
    <property type="entry name" value="GluRS_core"/>
    <property type="match status" value="1"/>
</dbReference>
<comment type="caution">
    <text evidence="8">Lacks conserved residue(s) required for the propagation of feature annotation.</text>
</comment>
<dbReference type="Gene3D" id="1.10.10.350">
    <property type="match status" value="1"/>
</dbReference>
<keyword evidence="4 8" id="KW-0547">Nucleotide-binding</keyword>
<sequence>MTAPFTTATGSDVRVRFCPSPTGTPHVGLIRTALFNWAYARHTGGKLVFRIEDTDAARDSEESYEQILEALRWLRLDWDEGVDVGGPHGPYRQSQRSDVYEDVIAKLRASGHVYESFVTPEEMEARNKAAGRDPKQGYDNHERDLTDEQRQAFRDEGRQPALRLRVPDRDLSFDDLVRGEITFKQGTFPDFVVVRPNGKPLYTFTNPVDDALMGITHVLRGEDLLSSTPRQIALYEALYEIGLAESIPVFGHLPYVMGEGNKKLSKRDPESNLFHHRANGMVPEGLVNYLALLGWSIGPDRDVFSVDEMVAAFDVTDVNPNPARFDQKKAEAINGDHIRLLAPEDFRDRLLPYLTDFVASPPTAEQERVLTAAAPLVQERMQVLSEAPAMLGFLFTADDDLVVEDDAAATLKDDAGTVLATSIEALEALGQWESGAIEAALRAALIDGLGLKPRLAFGPLRVAVSGRRISPPLFESMEILGKDSTLARLRALAAR</sequence>
<comment type="similarity">
    <text evidence="1 8">Belongs to the class-I aminoacyl-tRNA synthetase family. Glutamate--tRNA ligase type 1 subfamily.</text>
</comment>
<dbReference type="InterPro" id="IPR000924">
    <property type="entry name" value="Glu/Gln-tRNA-synth"/>
</dbReference>
<dbReference type="EMBL" id="LDQC01000072">
    <property type="protein sequence ID" value="KTR04040.1"/>
    <property type="molecule type" value="Genomic_DNA"/>
</dbReference>
<reference evidence="12 13" key="1">
    <citation type="journal article" date="2016" name="Front. Microbiol.">
        <title>Genomic Resource of Rice Seed Associated Bacteria.</title>
        <authorList>
            <person name="Midha S."/>
            <person name="Bansal K."/>
            <person name="Sharma S."/>
            <person name="Kumar N."/>
            <person name="Patil P.P."/>
            <person name="Chaudhry V."/>
            <person name="Patil P.B."/>
        </authorList>
    </citation>
    <scope>NUCLEOTIDE SEQUENCE [LARGE SCALE GENOMIC DNA]</scope>
    <source>
        <strain evidence="12 13">NS184</strain>
    </source>
</reference>
<keyword evidence="5 8" id="KW-0067">ATP-binding</keyword>
<protein>
    <recommendedName>
        <fullName evidence="8">Glutamate--tRNA ligase</fullName>
        <ecNumber evidence="8">6.1.1.17</ecNumber>
    </recommendedName>
    <alternativeName>
        <fullName evidence="8">Glutamyl-tRNA synthetase</fullName>
        <shortName evidence="8">GluRS</shortName>
    </alternativeName>
</protein>
<feature type="domain" description="Aminoacyl-tRNA synthetase class I anticodon-binding" evidence="11">
    <location>
        <begin position="347"/>
        <end position="491"/>
    </location>
</feature>
<comment type="subunit">
    <text evidence="8">Monomer.</text>
</comment>
<dbReference type="Pfam" id="PF19269">
    <property type="entry name" value="Anticodon_2"/>
    <property type="match status" value="1"/>
</dbReference>
<evidence type="ECO:0000259" key="10">
    <source>
        <dbReference type="Pfam" id="PF00749"/>
    </source>
</evidence>
<dbReference type="Gene3D" id="1.10.1160.10">
    <property type="entry name" value="Glutamyl-trna Synthetase, Domain 2"/>
    <property type="match status" value="1"/>
</dbReference>
<dbReference type="GO" id="GO:0004818">
    <property type="term" value="F:glutamate-tRNA ligase activity"/>
    <property type="evidence" value="ECO:0007669"/>
    <property type="project" value="UniProtKB-UniRule"/>
</dbReference>
<dbReference type="InterPro" id="IPR049940">
    <property type="entry name" value="GluQ/Sye"/>
</dbReference>
<dbReference type="HAMAP" id="MF_00022">
    <property type="entry name" value="Glu_tRNA_synth_type1"/>
    <property type="match status" value="1"/>
</dbReference>
<feature type="short sequence motif" description="'HIGH' region" evidence="8">
    <location>
        <begin position="19"/>
        <end position="29"/>
    </location>
</feature>
<dbReference type="OrthoDB" id="9807503at2"/>
<feature type="domain" description="Glutamyl/glutaminyl-tRNA synthetase class Ib catalytic" evidence="10">
    <location>
        <begin position="13"/>
        <end position="329"/>
    </location>
</feature>
<dbReference type="InterPro" id="IPR004527">
    <property type="entry name" value="Glu-tRNA-ligase_bac/mito"/>
</dbReference>
<evidence type="ECO:0000256" key="1">
    <source>
        <dbReference type="ARBA" id="ARBA00007894"/>
    </source>
</evidence>
<dbReference type="Proteomes" id="UP000078252">
    <property type="component" value="Unassembled WGS sequence"/>
</dbReference>
<dbReference type="InterPro" id="IPR020058">
    <property type="entry name" value="Glu/Gln-tRNA-synth_Ib_cat-dom"/>
</dbReference>
<accession>A0A175RJV2</accession>
<dbReference type="SUPFAM" id="SSF52374">
    <property type="entry name" value="Nucleotidylyl transferase"/>
    <property type="match status" value="1"/>
</dbReference>
<dbReference type="InterPro" id="IPR020751">
    <property type="entry name" value="aa-tRNA-synth_I_codon-bd_sub2"/>
</dbReference>
<evidence type="ECO:0000313" key="13">
    <source>
        <dbReference type="Proteomes" id="UP000078252"/>
    </source>
</evidence>
<name>A0A175RJV2_9MICO</name>
<dbReference type="GO" id="GO:0005524">
    <property type="term" value="F:ATP binding"/>
    <property type="evidence" value="ECO:0007669"/>
    <property type="project" value="UniProtKB-UniRule"/>
</dbReference>
<dbReference type="InterPro" id="IPR045462">
    <property type="entry name" value="aa-tRNA-synth_I_cd-bd"/>
</dbReference>
<comment type="subcellular location">
    <subcellularLocation>
        <location evidence="8">Cytoplasm</location>
    </subcellularLocation>
</comment>
<dbReference type="NCBIfam" id="TIGR00464">
    <property type="entry name" value="gltX_bact"/>
    <property type="match status" value="1"/>
</dbReference>
<dbReference type="SUPFAM" id="SSF48163">
    <property type="entry name" value="An anticodon-binding domain of class I aminoacyl-tRNA synthetases"/>
    <property type="match status" value="1"/>
</dbReference>
<dbReference type="GO" id="GO:0000049">
    <property type="term" value="F:tRNA binding"/>
    <property type="evidence" value="ECO:0007669"/>
    <property type="project" value="InterPro"/>
</dbReference>
<dbReference type="Gene3D" id="3.40.50.620">
    <property type="entry name" value="HUPs"/>
    <property type="match status" value="1"/>
</dbReference>
<feature type="binding site" evidence="8">
    <location>
        <position position="266"/>
    </location>
    <ligand>
        <name>ATP</name>
        <dbReference type="ChEBI" id="CHEBI:30616"/>
    </ligand>
</feature>
<dbReference type="GO" id="GO:0006424">
    <property type="term" value="P:glutamyl-tRNA aminoacylation"/>
    <property type="evidence" value="ECO:0007669"/>
    <property type="project" value="UniProtKB-UniRule"/>
</dbReference>
<keyword evidence="3 8" id="KW-0436">Ligase</keyword>
<keyword evidence="2 8" id="KW-0963">Cytoplasm</keyword>
<dbReference type="RefSeq" id="WP_058726469.1">
    <property type="nucleotide sequence ID" value="NZ_LDQC01000072.1"/>
</dbReference>
<evidence type="ECO:0000256" key="7">
    <source>
        <dbReference type="ARBA" id="ARBA00023146"/>
    </source>
</evidence>
<evidence type="ECO:0000256" key="9">
    <source>
        <dbReference type="SAM" id="MobiDB-lite"/>
    </source>
</evidence>
<gene>
    <name evidence="8" type="primary">gltX</name>
    <name evidence="12" type="ORF">NS184_12685</name>
</gene>
<keyword evidence="7 8" id="KW-0030">Aminoacyl-tRNA synthetase</keyword>
<dbReference type="GO" id="GO:0008270">
    <property type="term" value="F:zinc ion binding"/>
    <property type="evidence" value="ECO:0007669"/>
    <property type="project" value="InterPro"/>
</dbReference>
<dbReference type="Gene3D" id="3.90.800.10">
    <property type="entry name" value="Glutamyl-tRNA Synthetase, Domain 3"/>
    <property type="match status" value="1"/>
</dbReference>
<evidence type="ECO:0000256" key="4">
    <source>
        <dbReference type="ARBA" id="ARBA00022741"/>
    </source>
</evidence>
<keyword evidence="6 8" id="KW-0648">Protein biosynthesis</keyword>
<dbReference type="GO" id="GO:0005829">
    <property type="term" value="C:cytosol"/>
    <property type="evidence" value="ECO:0007669"/>
    <property type="project" value="TreeGrafter"/>
</dbReference>
<dbReference type="InterPro" id="IPR033910">
    <property type="entry name" value="GluRS_core"/>
</dbReference>
<feature type="region of interest" description="Disordered" evidence="9">
    <location>
        <begin position="123"/>
        <end position="144"/>
    </location>
</feature>
<dbReference type="InterPro" id="IPR020061">
    <property type="entry name" value="Glu_tRNA_lig_a-bdl"/>
</dbReference>
<dbReference type="PRINTS" id="PR00987">
    <property type="entry name" value="TRNASYNTHGLU"/>
</dbReference>
<evidence type="ECO:0000259" key="11">
    <source>
        <dbReference type="Pfam" id="PF19269"/>
    </source>
</evidence>
<dbReference type="FunFam" id="3.40.50.620:FF:000149">
    <property type="entry name" value="Glutamate--tRNA ligase"/>
    <property type="match status" value="1"/>
</dbReference>
<comment type="function">
    <text evidence="8">Catalyzes the attachment of glutamate to tRNA(Glu) in a two-step reaction: glutamate is first activated by ATP to form Glu-AMP and then transferred to the acceptor end of tRNA(Glu).</text>
</comment>
<organism evidence="12 13">
    <name type="scientific">Curtobacterium luteum</name>
    <dbReference type="NCBI Taxonomy" id="33881"/>
    <lineage>
        <taxon>Bacteria</taxon>
        <taxon>Bacillati</taxon>
        <taxon>Actinomycetota</taxon>
        <taxon>Actinomycetes</taxon>
        <taxon>Micrococcales</taxon>
        <taxon>Microbacteriaceae</taxon>
        <taxon>Curtobacterium</taxon>
    </lineage>
</organism>
<evidence type="ECO:0000256" key="2">
    <source>
        <dbReference type="ARBA" id="ARBA00022490"/>
    </source>
</evidence>
<dbReference type="PANTHER" id="PTHR43311">
    <property type="entry name" value="GLUTAMATE--TRNA LIGASE"/>
    <property type="match status" value="1"/>
</dbReference>
<dbReference type="PATRIC" id="fig|33881.3.peg.2948"/>
<dbReference type="Pfam" id="PF00749">
    <property type="entry name" value="tRNA-synt_1c"/>
    <property type="match status" value="1"/>
</dbReference>
<dbReference type="InterPro" id="IPR020752">
    <property type="entry name" value="Glu-tRNA-synth_I_codon-bd_sub1"/>
</dbReference>
<dbReference type="Gene3D" id="1.10.8.70">
    <property type="entry name" value="Glutamate-tRNA synthetase, class I, anticodon-binding domain 1"/>
    <property type="match status" value="1"/>
</dbReference>
<dbReference type="InterPro" id="IPR008925">
    <property type="entry name" value="aa_tRNA-synth_I_cd-bd_sf"/>
</dbReference>
<evidence type="ECO:0000313" key="12">
    <source>
        <dbReference type="EMBL" id="KTR04040.1"/>
    </source>
</evidence>
<dbReference type="AlphaFoldDB" id="A0A175RJV2"/>
<evidence type="ECO:0000256" key="8">
    <source>
        <dbReference type="HAMAP-Rule" id="MF_00022"/>
    </source>
</evidence>
<comment type="caution">
    <text evidence="12">The sequence shown here is derived from an EMBL/GenBank/DDBJ whole genome shotgun (WGS) entry which is preliminary data.</text>
</comment>
<evidence type="ECO:0000256" key="5">
    <source>
        <dbReference type="ARBA" id="ARBA00022840"/>
    </source>
</evidence>
<dbReference type="InterPro" id="IPR014729">
    <property type="entry name" value="Rossmann-like_a/b/a_fold"/>
</dbReference>
<feature type="short sequence motif" description="'KMSKS' region" evidence="8">
    <location>
        <begin position="263"/>
        <end position="267"/>
    </location>
</feature>
<dbReference type="PANTHER" id="PTHR43311:SF2">
    <property type="entry name" value="GLUTAMATE--TRNA LIGASE, MITOCHONDRIAL-RELATED"/>
    <property type="match status" value="1"/>
</dbReference>